<reference evidence="3" key="1">
    <citation type="journal article" date="2019" name="Int. J. Syst. Evol. Microbiol.">
        <title>The Global Catalogue of Microorganisms (GCM) 10K type strain sequencing project: providing services to taxonomists for standard genome sequencing and annotation.</title>
        <authorList>
            <consortium name="The Broad Institute Genomics Platform"/>
            <consortium name="The Broad Institute Genome Sequencing Center for Infectious Disease"/>
            <person name="Wu L."/>
            <person name="Ma J."/>
        </authorList>
    </citation>
    <scope>NUCLEOTIDE SEQUENCE [LARGE SCALE GENOMIC DNA]</scope>
    <source>
        <strain evidence="3">CGMCC 1.6960</strain>
    </source>
</reference>
<comment type="caution">
    <text evidence="2">The sequence shown here is derived from an EMBL/GenBank/DDBJ whole genome shotgun (WGS) entry which is preliminary data.</text>
</comment>
<dbReference type="Pfam" id="PF14017">
    <property type="entry name" value="DUF4233"/>
    <property type="match status" value="1"/>
</dbReference>
<organism evidence="2 3">
    <name type="scientific">Agrococcus terreus</name>
    <dbReference type="NCBI Taxonomy" id="574649"/>
    <lineage>
        <taxon>Bacteria</taxon>
        <taxon>Bacillati</taxon>
        <taxon>Actinomycetota</taxon>
        <taxon>Actinomycetes</taxon>
        <taxon>Micrococcales</taxon>
        <taxon>Microbacteriaceae</taxon>
        <taxon>Agrococcus</taxon>
    </lineage>
</organism>
<feature type="transmembrane region" description="Helical" evidence="1">
    <location>
        <begin position="97"/>
        <end position="114"/>
    </location>
</feature>
<dbReference type="EMBL" id="BMLM01000001">
    <property type="protein sequence ID" value="GGN85255.1"/>
    <property type="molecule type" value="Genomic_DNA"/>
</dbReference>
<evidence type="ECO:0000313" key="3">
    <source>
        <dbReference type="Proteomes" id="UP000626982"/>
    </source>
</evidence>
<keyword evidence="1" id="KW-0812">Transmembrane</keyword>
<evidence type="ECO:0000313" key="2">
    <source>
        <dbReference type="EMBL" id="GGN85255.1"/>
    </source>
</evidence>
<dbReference type="Proteomes" id="UP000626982">
    <property type="component" value="Unassembled WGS sequence"/>
</dbReference>
<proteinExistence type="predicted"/>
<dbReference type="RefSeq" id="WP_188717801.1">
    <property type="nucleotide sequence ID" value="NZ_BAABBD010000002.1"/>
</dbReference>
<sequence length="136" mass="14756">MSDAPQSPDAARPVRRRPARGAMEALLRITHTLQAAGLLFGALATWGVTRDWPAPVAFLVVVALLVLTMPLLSRPWGWIPSLGVQVLVAALTWFEPVWGVVAVVLIGLWIYCFAKARQIERQRRAAGLDPRGAPGA</sequence>
<evidence type="ECO:0000256" key="1">
    <source>
        <dbReference type="SAM" id="Phobius"/>
    </source>
</evidence>
<keyword evidence="1" id="KW-0472">Membrane</keyword>
<keyword evidence="3" id="KW-1185">Reference proteome</keyword>
<accession>A0ABQ2KJR1</accession>
<protein>
    <recommendedName>
        <fullName evidence="4">DUF4233 domain-containing protein</fullName>
    </recommendedName>
</protein>
<evidence type="ECO:0008006" key="4">
    <source>
        <dbReference type="Google" id="ProtNLM"/>
    </source>
</evidence>
<feature type="transmembrane region" description="Helical" evidence="1">
    <location>
        <begin position="52"/>
        <end position="68"/>
    </location>
</feature>
<feature type="transmembrane region" description="Helical" evidence="1">
    <location>
        <begin position="25"/>
        <end position="46"/>
    </location>
</feature>
<gene>
    <name evidence="2" type="ORF">GCM10010968_17730</name>
</gene>
<keyword evidence="1" id="KW-1133">Transmembrane helix</keyword>
<name>A0ABQ2KJR1_9MICO</name>
<dbReference type="InterPro" id="IPR025327">
    <property type="entry name" value="DUF4233"/>
</dbReference>